<reference evidence="1 2" key="1">
    <citation type="submission" date="2014-11" db="EMBL/GenBank/DDBJ databases">
        <title>Genome of a novel goose pathogen.</title>
        <authorList>
            <person name="Hansen C.M."/>
            <person name="Hueffer K."/>
            <person name="Choi S.C."/>
        </authorList>
    </citation>
    <scope>NUCLEOTIDE SEQUENCE [LARGE SCALE GENOMIC DNA]</scope>
    <source>
        <strain evidence="1 2">KH1503</strain>
    </source>
</reference>
<protein>
    <recommendedName>
        <fullName evidence="3">Phage protein</fullName>
    </recommendedName>
</protein>
<comment type="caution">
    <text evidence="1">The sequence shown here is derived from an EMBL/GenBank/DDBJ whole genome shotgun (WGS) entry which is preliminary data.</text>
</comment>
<name>A0A0J0YT08_9NEIS</name>
<dbReference type="STRING" id="1470200.PL75_03240"/>
<keyword evidence="2" id="KW-1185">Reference proteome</keyword>
<evidence type="ECO:0008006" key="3">
    <source>
        <dbReference type="Google" id="ProtNLM"/>
    </source>
</evidence>
<proteinExistence type="predicted"/>
<dbReference type="AlphaFoldDB" id="A0A0J0YT08"/>
<dbReference type="RefSeq" id="WP_047760483.1">
    <property type="nucleotide sequence ID" value="NZ_CP091510.1"/>
</dbReference>
<dbReference type="EMBL" id="JTDO01000004">
    <property type="protein sequence ID" value="KLT73254.1"/>
    <property type="molecule type" value="Genomic_DNA"/>
</dbReference>
<organism evidence="1 2">
    <name type="scientific">Neisseria arctica</name>
    <dbReference type="NCBI Taxonomy" id="1470200"/>
    <lineage>
        <taxon>Bacteria</taxon>
        <taxon>Pseudomonadati</taxon>
        <taxon>Pseudomonadota</taxon>
        <taxon>Betaproteobacteria</taxon>
        <taxon>Neisseriales</taxon>
        <taxon>Neisseriaceae</taxon>
        <taxon>Neisseria</taxon>
    </lineage>
</organism>
<dbReference type="OrthoDB" id="6649503at2"/>
<evidence type="ECO:0000313" key="1">
    <source>
        <dbReference type="EMBL" id="KLT73254.1"/>
    </source>
</evidence>
<dbReference type="PATRIC" id="fig|1470200.3.peg.1759"/>
<sequence length="134" mass="14699">MTEYQFKQAVLSLILGAGIVNDAQVDVPNSKSFRPPDGVWLRVGFSGAQGVFSGFGSRPCTRRTGLIMLQCFTCAEEYTKPLDELTDALVGLLEWHFADGYELQAAEVIDVGETENGAYYQKNVNIPFLIKTAA</sequence>
<gene>
    <name evidence="1" type="ORF">PL75_03240</name>
</gene>
<accession>A0A0J0YT08</accession>
<dbReference type="Proteomes" id="UP000036027">
    <property type="component" value="Unassembled WGS sequence"/>
</dbReference>
<dbReference type="Gene3D" id="3.30.2000.20">
    <property type="match status" value="1"/>
</dbReference>
<evidence type="ECO:0000313" key="2">
    <source>
        <dbReference type="Proteomes" id="UP000036027"/>
    </source>
</evidence>